<feature type="transmembrane region" description="Helical" evidence="15">
    <location>
        <begin position="83"/>
        <end position="107"/>
    </location>
</feature>
<feature type="compositionally biased region" description="Pro residues" evidence="14">
    <location>
        <begin position="1"/>
        <end position="12"/>
    </location>
</feature>
<protein>
    <recommendedName>
        <fullName evidence="16">Ion transport domain-containing protein</fullName>
    </recommendedName>
</protein>
<reference evidence="17" key="1">
    <citation type="submission" date="2023-08" db="EMBL/GenBank/DDBJ databases">
        <authorList>
            <person name="Chen Y."/>
            <person name="Shah S."/>
            <person name="Dougan E. K."/>
            <person name="Thang M."/>
            <person name="Chan C."/>
        </authorList>
    </citation>
    <scope>NUCLEOTIDE SEQUENCE</scope>
</reference>
<evidence type="ECO:0000256" key="10">
    <source>
        <dbReference type="ARBA" id="ARBA00023303"/>
    </source>
</evidence>
<dbReference type="Gene3D" id="1.20.120.350">
    <property type="entry name" value="Voltage-gated potassium channels. Chain C"/>
    <property type="match status" value="2"/>
</dbReference>
<evidence type="ECO:0000256" key="4">
    <source>
        <dbReference type="ARBA" id="ARBA00022737"/>
    </source>
</evidence>
<dbReference type="GO" id="GO:0005248">
    <property type="term" value="F:voltage-gated sodium channel activity"/>
    <property type="evidence" value="ECO:0007669"/>
    <property type="project" value="TreeGrafter"/>
</dbReference>
<keyword evidence="3 15" id="KW-0812">Transmembrane</keyword>
<evidence type="ECO:0000256" key="6">
    <source>
        <dbReference type="ARBA" id="ARBA00022989"/>
    </source>
</evidence>
<keyword evidence="11 12" id="KW-0106">Calcium</keyword>
<keyword evidence="9" id="KW-0325">Glycoprotein</keyword>
<evidence type="ECO:0000256" key="5">
    <source>
        <dbReference type="ARBA" id="ARBA00022882"/>
    </source>
</evidence>
<evidence type="ECO:0000256" key="9">
    <source>
        <dbReference type="ARBA" id="ARBA00023180"/>
    </source>
</evidence>
<feature type="transmembrane region" description="Helical" evidence="15">
    <location>
        <begin position="493"/>
        <end position="511"/>
    </location>
</feature>
<evidence type="ECO:0000259" key="16">
    <source>
        <dbReference type="Pfam" id="PF00520"/>
    </source>
</evidence>
<feature type="domain" description="Ion transport" evidence="16">
    <location>
        <begin position="493"/>
        <end position="751"/>
    </location>
</feature>
<feature type="transmembrane region" description="Helical" evidence="15">
    <location>
        <begin position="334"/>
        <end position="354"/>
    </location>
</feature>
<dbReference type="FunFam" id="1.20.120.350:FF:000009">
    <property type="entry name" value="Voltage-dependent T-type calcium channel subunit alpha"/>
    <property type="match status" value="1"/>
</dbReference>
<proteinExistence type="inferred from homology"/>
<dbReference type="EMBL" id="CAUJNA010003216">
    <property type="protein sequence ID" value="CAJ1396019.1"/>
    <property type="molecule type" value="Genomic_DNA"/>
</dbReference>
<dbReference type="GO" id="GO:0005245">
    <property type="term" value="F:voltage-gated calcium channel activity"/>
    <property type="evidence" value="ECO:0007669"/>
    <property type="project" value="InterPro"/>
</dbReference>
<dbReference type="PANTHER" id="PTHR10037:SF62">
    <property type="entry name" value="SODIUM CHANNEL PROTEIN 60E"/>
    <property type="match status" value="1"/>
</dbReference>
<dbReference type="SUPFAM" id="SSF81324">
    <property type="entry name" value="Voltage-gated potassium channels"/>
    <property type="match status" value="2"/>
</dbReference>
<evidence type="ECO:0000256" key="13">
    <source>
        <dbReference type="SAM" id="Coils"/>
    </source>
</evidence>
<keyword evidence="6 15" id="KW-1133">Transmembrane helix</keyword>
<feature type="coiled-coil region" evidence="13">
    <location>
        <begin position="395"/>
        <end position="423"/>
    </location>
</feature>
<dbReference type="Pfam" id="PF00520">
    <property type="entry name" value="Ion_trans"/>
    <property type="match status" value="2"/>
</dbReference>
<evidence type="ECO:0000256" key="8">
    <source>
        <dbReference type="ARBA" id="ARBA00023136"/>
    </source>
</evidence>
<dbReference type="Gene3D" id="1.10.287.70">
    <property type="match status" value="2"/>
</dbReference>
<evidence type="ECO:0000256" key="12">
    <source>
        <dbReference type="RuleBase" id="RU003808"/>
    </source>
</evidence>
<keyword evidence="5 12" id="KW-0851">Voltage-gated channel</keyword>
<feature type="transmembrane region" description="Helical" evidence="15">
    <location>
        <begin position="618"/>
        <end position="637"/>
    </location>
</feature>
<keyword evidence="8 15" id="KW-0472">Membrane</keyword>
<dbReference type="InterPro" id="IPR043203">
    <property type="entry name" value="VGCC_Ca_Na"/>
</dbReference>
<evidence type="ECO:0000256" key="14">
    <source>
        <dbReference type="SAM" id="MobiDB-lite"/>
    </source>
</evidence>
<dbReference type="InterPro" id="IPR002077">
    <property type="entry name" value="VDCCAlpha1"/>
</dbReference>
<name>A0AA36N816_9DINO</name>
<evidence type="ECO:0000256" key="1">
    <source>
        <dbReference type="ARBA" id="ARBA00004141"/>
    </source>
</evidence>
<evidence type="ECO:0000256" key="2">
    <source>
        <dbReference type="ARBA" id="ARBA00022448"/>
    </source>
</evidence>
<dbReference type="GO" id="GO:0005891">
    <property type="term" value="C:voltage-gated calcium channel complex"/>
    <property type="evidence" value="ECO:0007669"/>
    <property type="project" value="InterPro"/>
</dbReference>
<feature type="transmembrane region" description="Helical" evidence="15">
    <location>
        <begin position="682"/>
        <end position="698"/>
    </location>
</feature>
<keyword evidence="4" id="KW-0677">Repeat</keyword>
<evidence type="ECO:0000256" key="15">
    <source>
        <dbReference type="SAM" id="Phobius"/>
    </source>
</evidence>
<evidence type="ECO:0000256" key="3">
    <source>
        <dbReference type="ARBA" id="ARBA00022692"/>
    </source>
</evidence>
<dbReference type="PRINTS" id="PR00167">
    <property type="entry name" value="CACHANNEL"/>
</dbReference>
<accession>A0AA36N816</accession>
<feature type="transmembrane region" description="Helical" evidence="15">
    <location>
        <begin position="374"/>
        <end position="395"/>
    </location>
</feature>
<feature type="domain" description="Ion transport" evidence="16">
    <location>
        <begin position="87"/>
        <end position="395"/>
    </location>
</feature>
<feature type="transmembrane region" description="Helical" evidence="15">
    <location>
        <begin position="127"/>
        <end position="148"/>
    </location>
</feature>
<dbReference type="InterPro" id="IPR005821">
    <property type="entry name" value="Ion_trans_dom"/>
</dbReference>
<sequence length="881" mass="99504">MDQPPAPSPSKPSTPSTPAWPPTTAPVASEKADWCVGTVYIVSDDPDDPLSTIWLRGKQMQVCRRSLYMFPLSSCIRRRVIELVTWFAFDKFILLLIIFNSLCLASYDHRSEDDRGFNWVSDNIFDPILTSFFTLEFILKVIAFGFVMDETSYLRDAWNWLDFIVVITGNLQMTNAITSTEGVGFLRMFRILRPLRSLNAVPQMKLLVNTVLSSIPRLGNVSIMAAFLFCTFGILGISLFGGVFYRSCRTSAQPLLLGSNGTECWSWPRTADEQLCGGRFLCEAKHSVSGEKGYCGGHPQDPNEQFRPVFEGGQRNFPWCTGSEPKQVFPESEWICFDHMGTALITIFQCMTLEGWTDVMYRLQDGYGFEVATIYFFLLVPVTSFFLLNVALAVVDEAREDFAEEAAEEAAEEEEKIEAEAEMSEPVHEFAPDSRPSGYAPVAWMGHLVDAAGDVTRAMSKALDAPADSDDQEAPWLDVTLVRILKRIATNEVFTNIIMCFIAANVVTMMMDGYPPILVLQDFLATCEILFLVIFCVEMCIMLGAYGPCRYLRTPVMCFDGIIVTISVVQVLTSPDGEGGPFTALRTLRLFRVLNKLASRWPSFRVLLKAMLYTGKSLSYWIVLFSLVLYICTLMFIQLFQSKFHFVDVDTLGEVAPDQGQPWCAGTEGLASNFRQDCIPRAHFDTFLWSLVSIFQIMTGENWNMIMYAGMRAQGWTFGVFFVLLIIFGQILFLSLFLSMLLSRFDEVQDEMERKEAELRSKTRADEKTHSLKSLFRAVSSLRNVATTWREAVQERKVAPDQDLVSEPKAIRGAAVRSTPLWASKLWSATRWTSRSSKLFLVTSRGAAARRLPRRGGRRRGCLVEVSKPRRRAWPVFCPRC</sequence>
<keyword evidence="7" id="KW-0406">Ion transport</keyword>
<feature type="coiled-coil region" evidence="13">
    <location>
        <begin position="738"/>
        <end position="765"/>
    </location>
</feature>
<organism evidence="17 18">
    <name type="scientific">Effrenium voratum</name>
    <dbReference type="NCBI Taxonomy" id="2562239"/>
    <lineage>
        <taxon>Eukaryota</taxon>
        <taxon>Sar</taxon>
        <taxon>Alveolata</taxon>
        <taxon>Dinophyceae</taxon>
        <taxon>Suessiales</taxon>
        <taxon>Symbiodiniaceae</taxon>
        <taxon>Effrenium</taxon>
    </lineage>
</organism>
<dbReference type="InterPro" id="IPR027359">
    <property type="entry name" value="Volt_channel_dom_sf"/>
</dbReference>
<keyword evidence="11" id="KW-0479">Metal-binding</keyword>
<comment type="subcellular location">
    <subcellularLocation>
        <location evidence="1 12">Membrane</location>
        <topology evidence="1 12">Multi-pass membrane protein</topology>
    </subcellularLocation>
</comment>
<keyword evidence="10" id="KW-0407">Ion channel</keyword>
<feature type="binding site" evidence="11">
    <location>
        <position position="354"/>
    </location>
    <ligand>
        <name>Ca(2+)</name>
        <dbReference type="ChEBI" id="CHEBI:29108"/>
    </ligand>
</feature>
<dbReference type="PANTHER" id="PTHR10037">
    <property type="entry name" value="VOLTAGE-GATED CATION CHANNEL CALCIUM AND SODIUM"/>
    <property type="match status" value="1"/>
</dbReference>
<keyword evidence="13" id="KW-0175">Coiled coil</keyword>
<evidence type="ECO:0000313" key="17">
    <source>
        <dbReference type="EMBL" id="CAJ1396019.1"/>
    </source>
</evidence>
<evidence type="ECO:0000256" key="11">
    <source>
        <dbReference type="PIRSR" id="PIRSR602077-1"/>
    </source>
</evidence>
<comment type="caution">
    <text evidence="17">The sequence shown here is derived from an EMBL/GenBank/DDBJ whole genome shotgun (WGS) entry which is preliminary data.</text>
</comment>
<feature type="transmembrane region" description="Helical" evidence="15">
    <location>
        <begin position="160"/>
        <end position="178"/>
    </location>
</feature>
<keyword evidence="2" id="KW-0813">Transport</keyword>
<feature type="transmembrane region" description="Helical" evidence="15">
    <location>
        <begin position="221"/>
        <end position="245"/>
    </location>
</feature>
<comment type="similarity">
    <text evidence="12">Belongs to the calcium channel alpha-1 subunit (TC 1.A.1.11) family.</text>
</comment>
<dbReference type="AlphaFoldDB" id="A0AA36N816"/>
<feature type="binding site" evidence="11">
    <location>
        <position position="701"/>
    </location>
    <ligand>
        <name>Ca(2+)</name>
        <dbReference type="ChEBI" id="CHEBI:29108"/>
    </ligand>
</feature>
<evidence type="ECO:0000256" key="7">
    <source>
        <dbReference type="ARBA" id="ARBA00023065"/>
    </source>
</evidence>
<evidence type="ECO:0000313" key="18">
    <source>
        <dbReference type="Proteomes" id="UP001178507"/>
    </source>
</evidence>
<gene>
    <name evidence="17" type="ORF">EVOR1521_LOCUS20308</name>
</gene>
<dbReference type="Proteomes" id="UP001178507">
    <property type="component" value="Unassembled WGS sequence"/>
</dbReference>
<feature type="transmembrane region" description="Helical" evidence="15">
    <location>
        <begin position="718"/>
        <end position="742"/>
    </location>
</feature>
<keyword evidence="12" id="KW-0107">Calcium channel</keyword>
<dbReference type="GO" id="GO:0046872">
    <property type="term" value="F:metal ion binding"/>
    <property type="evidence" value="ECO:0007669"/>
    <property type="project" value="UniProtKB-KW"/>
</dbReference>
<feature type="region of interest" description="Disordered" evidence="14">
    <location>
        <begin position="1"/>
        <end position="26"/>
    </location>
</feature>
<feature type="transmembrane region" description="Helical" evidence="15">
    <location>
        <begin position="523"/>
        <end position="544"/>
    </location>
</feature>
<dbReference type="GO" id="GO:0001518">
    <property type="term" value="C:voltage-gated sodium channel complex"/>
    <property type="evidence" value="ECO:0007669"/>
    <property type="project" value="TreeGrafter"/>
</dbReference>
<keyword evidence="12" id="KW-0109">Calcium transport</keyword>
<keyword evidence="18" id="KW-1185">Reference proteome</keyword>